<evidence type="ECO:0000313" key="5">
    <source>
        <dbReference type="EMBL" id="EMS13561.1"/>
    </source>
</evidence>
<proteinExistence type="inferred from homology"/>
<dbReference type="PANTHER" id="PTHR10956">
    <property type="entry name" value="60S RIBOSOMAL PROTEIN L31"/>
    <property type="match status" value="1"/>
</dbReference>
<dbReference type="GO" id="GO:0002181">
    <property type="term" value="P:cytoplasmic translation"/>
    <property type="evidence" value="ECO:0007669"/>
    <property type="project" value="TreeGrafter"/>
</dbReference>
<dbReference type="InterPro" id="IPR023621">
    <property type="entry name" value="Ribosomal_eL31_dom_sf"/>
</dbReference>
<dbReference type="SMART" id="SM01380">
    <property type="entry name" value="Ribosomal_L31e"/>
    <property type="match status" value="1"/>
</dbReference>
<dbReference type="AlphaFoldDB" id="M7W6Q1"/>
<organism evidence="5 6">
    <name type="scientific">Entamoeba histolytica HM-3:IMSS</name>
    <dbReference type="NCBI Taxonomy" id="885315"/>
    <lineage>
        <taxon>Eukaryota</taxon>
        <taxon>Amoebozoa</taxon>
        <taxon>Evosea</taxon>
        <taxon>Archamoebae</taxon>
        <taxon>Mastigamoebida</taxon>
        <taxon>Entamoebidae</taxon>
        <taxon>Entamoeba</taxon>
    </lineage>
</organism>
<dbReference type="SUPFAM" id="SSF54575">
    <property type="entry name" value="Ribosomal protein L31e"/>
    <property type="match status" value="1"/>
</dbReference>
<dbReference type="OrthoDB" id="9739313at2759"/>
<keyword evidence="2 5" id="KW-0689">Ribosomal protein</keyword>
<dbReference type="Gene3D" id="3.10.440.10">
    <property type="match status" value="1"/>
</dbReference>
<name>M7W6Q1_ENTHI</name>
<sequence length="175" mass="19977">MAVSKTTNPRVLKYREANKARKEAKKAKAANKKPAKEIKQKEMAPITQAKKAKAANKKPAKEIKQKEMAPITREMTIHMHAYLHKESFKKRAPKAIKIIRFLAIKTMKTHVVKFDMGLNQFIWSQGIRSVADRIRVRMARLPIEGEEGKFYTLVSYVPVASFKGLVTKTVEEAEN</sequence>
<gene>
    <name evidence="5" type="ORF">KM1_161460</name>
</gene>
<feature type="region of interest" description="Disordered" evidence="4">
    <location>
        <begin position="1"/>
        <end position="63"/>
    </location>
</feature>
<evidence type="ECO:0000256" key="2">
    <source>
        <dbReference type="ARBA" id="ARBA00022980"/>
    </source>
</evidence>
<dbReference type="FunFam" id="3.10.440.10:FF:000002">
    <property type="entry name" value="60S ribosomal protein L31, putative"/>
    <property type="match status" value="1"/>
</dbReference>
<evidence type="ECO:0000313" key="6">
    <source>
        <dbReference type="Proteomes" id="UP000030780"/>
    </source>
</evidence>
<dbReference type="PANTHER" id="PTHR10956:SF0">
    <property type="entry name" value="60S RIBOSOMAL PROTEIN L31"/>
    <property type="match status" value="1"/>
</dbReference>
<dbReference type="VEuPathDB" id="AmoebaDB:KM1_161460"/>
<keyword evidence="3" id="KW-0687">Ribonucleoprotein</keyword>
<evidence type="ECO:0000256" key="4">
    <source>
        <dbReference type="SAM" id="MobiDB-lite"/>
    </source>
</evidence>
<dbReference type="Proteomes" id="UP000030780">
    <property type="component" value="Unassembled WGS sequence"/>
</dbReference>
<dbReference type="GO" id="GO:0003735">
    <property type="term" value="F:structural constituent of ribosome"/>
    <property type="evidence" value="ECO:0007669"/>
    <property type="project" value="InterPro"/>
</dbReference>
<dbReference type="GO" id="GO:0022625">
    <property type="term" value="C:cytosolic large ribosomal subunit"/>
    <property type="evidence" value="ECO:0007669"/>
    <property type="project" value="TreeGrafter"/>
</dbReference>
<reference evidence="5 6" key="1">
    <citation type="submission" date="2013-01" db="EMBL/GenBank/DDBJ databases">
        <authorList>
            <person name="Inman J."/>
            <person name="Zafar N."/>
            <person name="Lorenzi H."/>
            <person name="Caler E."/>
        </authorList>
    </citation>
    <scope>NUCLEOTIDE SEQUENCE [LARGE SCALE GENOMIC DNA]</scope>
    <source>
        <strain evidence="5 6">HM-3:IMSS</strain>
    </source>
</reference>
<feature type="compositionally biased region" description="Basic residues" evidence="4">
    <location>
        <begin position="22"/>
        <end position="33"/>
    </location>
</feature>
<protein>
    <submittedName>
        <fullName evidence="5">60S ribosomal protein L31, putative</fullName>
    </submittedName>
</protein>
<dbReference type="EMBL" id="KB638172">
    <property type="protein sequence ID" value="EMS13561.1"/>
    <property type="molecule type" value="Genomic_DNA"/>
</dbReference>
<evidence type="ECO:0000256" key="3">
    <source>
        <dbReference type="ARBA" id="ARBA00023274"/>
    </source>
</evidence>
<dbReference type="Pfam" id="PF01198">
    <property type="entry name" value="Ribosomal_L31e"/>
    <property type="match status" value="1"/>
</dbReference>
<comment type="similarity">
    <text evidence="1">Belongs to the eukaryotic ribosomal protein eL31 family.</text>
</comment>
<dbReference type="InterPro" id="IPR000054">
    <property type="entry name" value="Ribosomal_eL31"/>
</dbReference>
<evidence type="ECO:0000256" key="1">
    <source>
        <dbReference type="ARBA" id="ARBA00010808"/>
    </source>
</evidence>
<accession>M7W6Q1</accession>